<protein>
    <submittedName>
        <fullName evidence="1">Uncharacterized protein</fullName>
    </submittedName>
</protein>
<name>K4IFQ4_PSYTT</name>
<proteinExistence type="predicted"/>
<organism evidence="1 2">
    <name type="scientific">Psychroflexus torquis (strain ATCC 700755 / CIP 106069 / ACAM 623)</name>
    <dbReference type="NCBI Taxonomy" id="313595"/>
    <lineage>
        <taxon>Bacteria</taxon>
        <taxon>Pseudomonadati</taxon>
        <taxon>Bacteroidota</taxon>
        <taxon>Flavobacteriia</taxon>
        <taxon>Flavobacteriales</taxon>
        <taxon>Flavobacteriaceae</taxon>
        <taxon>Psychroflexus</taxon>
    </lineage>
</organism>
<evidence type="ECO:0000313" key="2">
    <source>
        <dbReference type="Proteomes" id="UP000008514"/>
    </source>
</evidence>
<accession>K4IFQ4</accession>
<dbReference type="HOGENOM" id="CLU_2071160_0_0_10"/>
<reference evidence="1" key="1">
    <citation type="submission" date="2006-03" db="EMBL/GenBank/DDBJ databases">
        <authorList>
            <person name="Bowman J."/>
            <person name="Ferriera S."/>
            <person name="Johnson J."/>
            <person name="Kravitz S."/>
            <person name="Halpern A."/>
            <person name="Remington K."/>
            <person name="Beeson K."/>
            <person name="Tran B."/>
            <person name="Rogers Y.-H."/>
            <person name="Friedman R."/>
            <person name="Venter J.C."/>
        </authorList>
    </citation>
    <scope>NUCLEOTIDE SEQUENCE [LARGE SCALE GENOMIC DNA]</scope>
    <source>
        <strain evidence="1">ATCC 700755</strain>
    </source>
</reference>
<evidence type="ECO:0000313" key="1">
    <source>
        <dbReference type="EMBL" id="AFU69362.1"/>
    </source>
</evidence>
<keyword evidence="2" id="KW-1185">Reference proteome</keyword>
<dbReference type="RefSeq" id="WP_015024928.1">
    <property type="nucleotide sequence ID" value="NC_018721.1"/>
</dbReference>
<dbReference type="KEGG" id="ptq:P700755_002614"/>
<sequence length="118" mass="13878">MKYLFIFILSINFMNAQNVSNLDSVVNVSLPSLSYMTLNTSNLSSNKYNQNFLNLKVKKHYRDIKEGFFVLSKYAFKNYDQFDYDVFNYTPEDALRKITPNYDLHSAPLPSPMYYPID</sequence>
<dbReference type="Proteomes" id="UP000008514">
    <property type="component" value="Chromosome"/>
</dbReference>
<gene>
    <name evidence="1" type="ordered locus">P700755_002614</name>
</gene>
<dbReference type="EMBL" id="CP003879">
    <property type="protein sequence ID" value="AFU69362.1"/>
    <property type="molecule type" value="Genomic_DNA"/>
</dbReference>
<reference evidence="1" key="2">
    <citation type="submission" date="2012-09" db="EMBL/GenBank/DDBJ databases">
        <title>The complete sequence of Psychroflexus torquis an extreme psychrophile from sea-ice that is stimulated by light.</title>
        <authorList>
            <person name="Feng S."/>
            <person name="Powell S.M."/>
            <person name="Bowman J.P."/>
        </authorList>
    </citation>
    <scope>NUCLEOTIDE SEQUENCE [LARGE SCALE GENOMIC DNA]</scope>
    <source>
        <strain evidence="1">ATCC 700755</strain>
    </source>
</reference>
<dbReference type="AlphaFoldDB" id="K4IFQ4"/>
<dbReference type="STRING" id="313595.P700755_002614"/>